<reference evidence="3" key="1">
    <citation type="submission" date="2018-11" db="EMBL/GenBank/DDBJ databases">
        <authorList>
            <consortium name="Pathogen Informatics"/>
        </authorList>
    </citation>
    <scope>NUCLEOTIDE SEQUENCE</scope>
</reference>
<dbReference type="EMBL" id="CAAALY010002413">
    <property type="protein sequence ID" value="VEL07761.1"/>
    <property type="molecule type" value="Genomic_DNA"/>
</dbReference>
<evidence type="ECO:0000259" key="2">
    <source>
        <dbReference type="PROSITE" id="PS50157"/>
    </source>
</evidence>
<comment type="caution">
    <text evidence="3">The sequence shown here is derived from an EMBL/GenBank/DDBJ whole genome shotgun (WGS) entry which is preliminary data.</text>
</comment>
<keyword evidence="1" id="KW-0479">Metal-binding</keyword>
<dbReference type="PROSITE" id="PS50157">
    <property type="entry name" value="ZINC_FINGER_C2H2_2"/>
    <property type="match status" value="1"/>
</dbReference>
<dbReference type="Proteomes" id="UP000784294">
    <property type="component" value="Unassembled WGS sequence"/>
</dbReference>
<keyword evidence="1" id="KW-0863">Zinc-finger</keyword>
<name>A0A3S4ZUX0_9PLAT</name>
<accession>A0A3S4ZUX0</accession>
<protein>
    <recommendedName>
        <fullName evidence="2">C2H2-type domain-containing protein</fullName>
    </recommendedName>
</protein>
<dbReference type="SMART" id="SM00355">
    <property type="entry name" value="ZnF_C2H2"/>
    <property type="match status" value="2"/>
</dbReference>
<evidence type="ECO:0000313" key="3">
    <source>
        <dbReference type="EMBL" id="VEL07761.1"/>
    </source>
</evidence>
<evidence type="ECO:0000256" key="1">
    <source>
        <dbReference type="PROSITE-ProRule" id="PRU00042"/>
    </source>
</evidence>
<dbReference type="GO" id="GO:0008270">
    <property type="term" value="F:zinc ion binding"/>
    <property type="evidence" value="ECO:0007669"/>
    <property type="project" value="UniProtKB-KW"/>
</dbReference>
<keyword evidence="1" id="KW-0862">Zinc</keyword>
<organism evidence="3 4">
    <name type="scientific">Protopolystoma xenopodis</name>
    <dbReference type="NCBI Taxonomy" id="117903"/>
    <lineage>
        <taxon>Eukaryota</taxon>
        <taxon>Metazoa</taxon>
        <taxon>Spiralia</taxon>
        <taxon>Lophotrochozoa</taxon>
        <taxon>Platyhelminthes</taxon>
        <taxon>Monogenea</taxon>
        <taxon>Polyopisthocotylea</taxon>
        <taxon>Polystomatidea</taxon>
        <taxon>Polystomatidae</taxon>
        <taxon>Protopolystoma</taxon>
    </lineage>
</organism>
<proteinExistence type="predicted"/>
<dbReference type="InterPro" id="IPR013087">
    <property type="entry name" value="Znf_C2H2_type"/>
</dbReference>
<feature type="domain" description="C2H2-type" evidence="2">
    <location>
        <begin position="61"/>
        <end position="81"/>
    </location>
</feature>
<keyword evidence="4" id="KW-1185">Reference proteome</keyword>
<gene>
    <name evidence="3" type="ORF">PXEA_LOCUS1201</name>
</gene>
<evidence type="ECO:0000313" key="4">
    <source>
        <dbReference type="Proteomes" id="UP000784294"/>
    </source>
</evidence>
<dbReference type="AlphaFoldDB" id="A0A3S4ZUX0"/>
<sequence length="331" mass="35187">MAALSLQCIATVASGSQDSTASAIFLVDSPHPCISSGHEPLHQPSVNNPFRDKGLSSSLGYQCDRCGQHFNTSRNWSSHIRRACCLLPDPLDQLTDIAPMPQSRLVDIGVSSSGSCPRSVRSNRPVVKLINPHPGVGCSISDNARDYSSLPLLGFATPPRLTATAALSETANLVSWPSSYASSGPARATASLYACHICPDYQTAYRGKLSLHLRYMHRLVARSSAANRPDGRQILSVGSARGLVDIALQGINGDQAKIAALNCPITPGQKESRARVSTETGSGRAACGAFGRARFVFVRRPSDGLMVARNAVTTVRMAVAHPNCEIQPKLS</sequence>